<dbReference type="AlphaFoldDB" id="D5U1T3"/>
<gene>
    <name evidence="2" type="ordered locus">Tagg_0810</name>
</gene>
<dbReference type="KEGG" id="tag:Tagg_0810"/>
<reference key="3">
    <citation type="submission" date="2010-02" db="EMBL/GenBank/DDBJ databases">
        <title>Complete genome sequence of Thermosphaera aggregans type strain (M11TL).</title>
        <authorList>
            <consortium name="US DOE Joint Genome Institute (JGI-PGF)"/>
            <person name="Spring S."/>
            <person name="Lapidus A."/>
            <person name="Munk C."/>
            <person name="Schroeder M."/>
            <person name="Glavina Del Rio T."/>
            <person name="Tice H."/>
            <person name="Copeland A."/>
            <person name="Cheng J.-F."/>
            <person name="Lucas S."/>
            <person name="Chen F."/>
            <person name="Nolan M."/>
            <person name="Bruce D."/>
            <person name="Goodwin L."/>
            <person name="Pitluck S."/>
            <person name="Ivanova N."/>
            <person name="Mavromatis K."/>
            <person name="Ovchinnikova G."/>
            <person name="Pati A."/>
            <person name="Chen A."/>
            <person name="Palaniappan K."/>
            <person name="Land M."/>
            <person name="Hauser L."/>
            <person name="Chang Y.-J."/>
            <person name="Jeffries C.C."/>
            <person name="Brettin T."/>
            <person name="Detter J.C."/>
            <person name="Tapia R."/>
            <person name="Han C."/>
            <person name="Chain P."/>
            <person name="Heimerl T."/>
            <person name="Weik F."/>
            <person name="Goker M."/>
            <person name="Rachel R."/>
            <person name="Bristow J."/>
            <person name="Eisen J.A."/>
            <person name="Markowitz V."/>
            <person name="Hugenholtz P."/>
            <person name="Kyrpides N.C."/>
            <person name="Klenk H.-P."/>
        </authorList>
    </citation>
    <scope>NUCLEOTIDE SEQUENCE</scope>
    <source>
        <strain>DSM 11486</strain>
    </source>
</reference>
<dbReference type="STRING" id="633148.Tagg_0810"/>
<dbReference type="Gene3D" id="3.90.320.10">
    <property type="match status" value="1"/>
</dbReference>
<dbReference type="InterPro" id="IPR011604">
    <property type="entry name" value="PDDEXK-like_dom_sf"/>
</dbReference>
<name>D5U1T3_THEAM</name>
<evidence type="ECO:0000256" key="1">
    <source>
        <dbReference type="ARBA" id="ARBA00001936"/>
    </source>
</evidence>
<accession>D5U1T3</accession>
<dbReference type="Proteomes" id="UP000002376">
    <property type="component" value="Chromosome"/>
</dbReference>
<comment type="cofactor">
    <cofactor evidence="1">
        <name>Mn(2+)</name>
        <dbReference type="ChEBI" id="CHEBI:29035"/>
    </cofactor>
</comment>
<evidence type="ECO:0000313" key="3">
    <source>
        <dbReference type="Proteomes" id="UP000002376"/>
    </source>
</evidence>
<dbReference type="eggNOG" id="arCOG04195">
    <property type="taxonomic scope" value="Archaea"/>
</dbReference>
<sequence length="321" mass="36525">MIRRVRGGFSTGSRAFPGFSGADDEGVLIGLETSQWLVEALILRRVMFRSIRRLYELARADPVDPELRGWSWDRLPLKPRAYLNLGVSEIASKYCETRRDIWLRRKTGARAEPTEPILTGRLIHDAISLALKETAKLLINNTEPYTAYQILSEKWRKLNPPKGYEKTVEKTYKATLITILGEAMYEKLVNETPQPVAYSEYRVDGTPLGMSQNLSVDVISDSVIIDFKTGAPRDFHKLSITGYALALEAAYETPRDYGLLIYINNPEDPRITYKPVYISNTLRRLFIEERDNIIDMLLEDAEPPKDLNCQPTCPLHGACNK</sequence>
<dbReference type="HOGENOM" id="CLU_905009_0_0_2"/>
<dbReference type="InterPro" id="IPR009260">
    <property type="entry name" value="CRISPR-ass_Csa1"/>
</dbReference>
<keyword evidence="3" id="KW-1185">Reference proteome</keyword>
<dbReference type="EMBL" id="CP001939">
    <property type="protein sequence ID" value="ADG91083.1"/>
    <property type="molecule type" value="Genomic_DNA"/>
</dbReference>
<proteinExistence type="predicted"/>
<evidence type="ECO:0000313" key="2">
    <source>
        <dbReference type="EMBL" id="ADG91083.1"/>
    </source>
</evidence>
<reference evidence="2 3" key="1">
    <citation type="journal article" date="2010" name="Stand. Genomic Sci.">
        <title>Complete genome sequence of Thermosphaera aggregans type strain (M11TL).</title>
        <authorList>
            <person name="Spring S."/>
            <person name="Rachel R."/>
            <person name="Lapidus A."/>
            <person name="Davenport K."/>
            <person name="Tice H."/>
            <person name="Copeland A."/>
            <person name="Cheng J.F."/>
            <person name="Lucas S."/>
            <person name="Chen F."/>
            <person name="Nolan M."/>
            <person name="Bruce D."/>
            <person name="Goodwin L."/>
            <person name="Pitluck S."/>
            <person name="Ivanova N."/>
            <person name="Mavromatis K."/>
            <person name="Ovchinnikova G."/>
            <person name="Pati A."/>
            <person name="Chen A."/>
            <person name="Palaniappan K."/>
            <person name="Land M."/>
            <person name="Hauser L."/>
            <person name="Chang Y.J."/>
            <person name="Jeffries C.C."/>
            <person name="Brettin T."/>
            <person name="Detter J.C."/>
            <person name="Tapia R."/>
            <person name="Han C."/>
            <person name="Heimerl T."/>
            <person name="Weikl F."/>
            <person name="Brambilla E."/>
            <person name="Goker M."/>
            <person name="Bristow J."/>
            <person name="Eisen J.A."/>
            <person name="Markowitz V."/>
            <person name="Hugenholtz P."/>
            <person name="Kyrpides N.C."/>
            <person name="Klenk H.P."/>
        </authorList>
    </citation>
    <scope>NUCLEOTIDE SEQUENCE [LARGE SCALE GENOMIC DNA]</scope>
    <source>
        <strain evidence="3">DSM 11486 / M11TL</strain>
    </source>
</reference>
<dbReference type="Pfam" id="PF06023">
    <property type="entry name" value="Csa1"/>
    <property type="match status" value="1"/>
</dbReference>
<reference evidence="3" key="2">
    <citation type="journal article" date="2010" name="Stand. Genomic Sci.">
        <title>Complete genome sequence of Thermosphaera aggregans type strain (M11TLT).</title>
        <authorList>
            <person name="Spring S."/>
            <person name="Rachel R."/>
            <person name="Lapidus A."/>
            <person name="Davenport K."/>
            <person name="Tice H."/>
            <person name="Copeland A."/>
            <person name="Cheng J.-F."/>
            <person name="Lucas S."/>
            <person name="Chen F."/>
            <person name="Nolan M."/>
            <person name="Bruce D."/>
            <person name="Goodwin L."/>
            <person name="Pitluck S."/>
            <person name="Ivanova N."/>
            <person name="Mavromatis K."/>
            <person name="Ovchinnikova G."/>
            <person name="Pati A."/>
            <person name="Chen A."/>
            <person name="Palaniappan K."/>
            <person name="Land M."/>
            <person name="Hauser L."/>
            <person name="Chang Y.-J."/>
            <person name="Jeffries C.C."/>
            <person name="Brettin T."/>
            <person name="Detter J.C."/>
            <person name="Tapia R."/>
            <person name="Han C."/>
            <person name="Heimerl T."/>
            <person name="Weikl F."/>
            <person name="Brambilla E."/>
            <person name="Goker M."/>
            <person name="Bristow J."/>
            <person name="Eisen J.A."/>
            <person name="Markowitz V."/>
            <person name="Hugenholtz P."/>
            <person name="Kyrpides N.C."/>
            <person name="Klenk H.-P."/>
        </authorList>
    </citation>
    <scope>NUCLEOTIDE SEQUENCE [LARGE SCALE GENOMIC DNA]</scope>
    <source>
        <strain evidence="3">DSM 11486 / M11TL</strain>
    </source>
</reference>
<dbReference type="NCBIfam" id="TIGR01896">
    <property type="entry name" value="cas_AF1879"/>
    <property type="match status" value="1"/>
</dbReference>
<organism evidence="2 3">
    <name type="scientific">Thermosphaera aggregans (strain DSM 11486 / M11TL)</name>
    <dbReference type="NCBI Taxonomy" id="633148"/>
    <lineage>
        <taxon>Archaea</taxon>
        <taxon>Thermoproteota</taxon>
        <taxon>Thermoprotei</taxon>
        <taxon>Desulfurococcales</taxon>
        <taxon>Desulfurococcaceae</taxon>
        <taxon>Thermosphaera</taxon>
    </lineage>
</organism>
<protein>
    <submittedName>
        <fullName evidence="2">CRISPR-associated protein, Csa1 family</fullName>
    </submittedName>
</protein>